<evidence type="ECO:0008006" key="3">
    <source>
        <dbReference type="Google" id="ProtNLM"/>
    </source>
</evidence>
<dbReference type="InterPro" id="IPR012337">
    <property type="entry name" value="RNaseH-like_sf"/>
</dbReference>
<dbReference type="EMBL" id="JBHSBI010000054">
    <property type="protein sequence ID" value="MFC4016020.1"/>
    <property type="molecule type" value="Genomic_DNA"/>
</dbReference>
<reference evidence="2" key="1">
    <citation type="journal article" date="2019" name="Int. J. Syst. Evol. Microbiol.">
        <title>The Global Catalogue of Microorganisms (GCM) 10K type strain sequencing project: providing services to taxonomists for standard genome sequencing and annotation.</title>
        <authorList>
            <consortium name="The Broad Institute Genomics Platform"/>
            <consortium name="The Broad Institute Genome Sequencing Center for Infectious Disease"/>
            <person name="Wu L."/>
            <person name="Ma J."/>
        </authorList>
    </citation>
    <scope>NUCLEOTIDE SEQUENCE [LARGE SCALE GENOMIC DNA]</scope>
    <source>
        <strain evidence="2">TBRC 1276</strain>
    </source>
</reference>
<evidence type="ECO:0000313" key="2">
    <source>
        <dbReference type="Proteomes" id="UP001595851"/>
    </source>
</evidence>
<dbReference type="PANTHER" id="PTHR33627">
    <property type="entry name" value="TRANSPOSASE"/>
    <property type="match status" value="1"/>
</dbReference>
<dbReference type="SUPFAM" id="SSF53098">
    <property type="entry name" value="Ribonuclease H-like"/>
    <property type="match status" value="1"/>
</dbReference>
<comment type="caution">
    <text evidence="1">The sequence shown here is derived from an EMBL/GenBank/DDBJ whole genome shotgun (WGS) entry which is preliminary data.</text>
</comment>
<dbReference type="Proteomes" id="UP001595851">
    <property type="component" value="Unassembled WGS sequence"/>
</dbReference>
<gene>
    <name evidence="1" type="ORF">ACFOY2_53035</name>
</gene>
<proteinExistence type="predicted"/>
<sequence length="154" mass="17842">MATARPATMPKIGTYYLVTNIPRRHHRGAPPPAPLSEIVRLYGLRGWIEQDYKQVKHELGWADFQLRSGRAIRRHWALVNLAFSFCWLHDDHPDDRLKDLSRQPAPARPRPANWPQRLRRVRSYLTPLRDLTRLARAGAINLCTRELAAPSRPT</sequence>
<accession>A0ABV8GT82</accession>
<dbReference type="PANTHER" id="PTHR33627:SF1">
    <property type="entry name" value="TRANSPOSASE"/>
    <property type="match status" value="1"/>
</dbReference>
<organism evidence="1 2">
    <name type="scientific">Nonomuraea purpurea</name>
    <dbReference type="NCBI Taxonomy" id="1849276"/>
    <lineage>
        <taxon>Bacteria</taxon>
        <taxon>Bacillati</taxon>
        <taxon>Actinomycetota</taxon>
        <taxon>Actinomycetes</taxon>
        <taxon>Streptosporangiales</taxon>
        <taxon>Streptosporangiaceae</taxon>
        <taxon>Nonomuraea</taxon>
    </lineage>
</organism>
<name>A0ABV8GT82_9ACTN</name>
<evidence type="ECO:0000313" key="1">
    <source>
        <dbReference type="EMBL" id="MFC4016020.1"/>
    </source>
</evidence>
<keyword evidence="2" id="KW-1185">Reference proteome</keyword>
<protein>
    <recommendedName>
        <fullName evidence="3">Transposase IS4-like domain-containing protein</fullName>
    </recommendedName>
</protein>
<dbReference type="InterPro" id="IPR039365">
    <property type="entry name" value="IS701-like"/>
</dbReference>